<sequence length="166" mass="19656">MRTIVRPRIVVHDTKKGTLARLLLYLSAGIARPFFDCNSSLIVKASLLRWTWTDINMRWINQLKTLSLSARTSDHFYTHSLILQPKTTNKHHQNEGPNATRSHRRCPVHCPTWSHRRRPVHRSARRHRWCSMHRPARCHRRCTMYRSEGRHRRCSVHRSTPVDALS</sequence>
<keyword evidence="2" id="KW-1185">Reference proteome</keyword>
<name>A0A6A5Y927_9PLEO</name>
<dbReference type="EMBL" id="ML978066">
    <property type="protein sequence ID" value="KAF2021928.1"/>
    <property type="molecule type" value="Genomic_DNA"/>
</dbReference>
<accession>A0A6A5Y927</accession>
<dbReference type="AlphaFoldDB" id="A0A6A5Y927"/>
<dbReference type="Proteomes" id="UP000799778">
    <property type="component" value="Unassembled WGS sequence"/>
</dbReference>
<evidence type="ECO:0000313" key="1">
    <source>
        <dbReference type="EMBL" id="KAF2021928.1"/>
    </source>
</evidence>
<proteinExistence type="predicted"/>
<dbReference type="GeneID" id="54280407"/>
<reference evidence="1" key="1">
    <citation type="journal article" date="2020" name="Stud. Mycol.">
        <title>101 Dothideomycetes genomes: a test case for predicting lifestyles and emergence of pathogens.</title>
        <authorList>
            <person name="Haridas S."/>
            <person name="Albert R."/>
            <person name="Binder M."/>
            <person name="Bloem J."/>
            <person name="Labutti K."/>
            <person name="Salamov A."/>
            <person name="Andreopoulos B."/>
            <person name="Baker S."/>
            <person name="Barry K."/>
            <person name="Bills G."/>
            <person name="Bluhm B."/>
            <person name="Cannon C."/>
            <person name="Castanera R."/>
            <person name="Culley D."/>
            <person name="Daum C."/>
            <person name="Ezra D."/>
            <person name="Gonzalez J."/>
            <person name="Henrissat B."/>
            <person name="Kuo A."/>
            <person name="Liang C."/>
            <person name="Lipzen A."/>
            <person name="Lutzoni F."/>
            <person name="Magnuson J."/>
            <person name="Mondo S."/>
            <person name="Nolan M."/>
            <person name="Ohm R."/>
            <person name="Pangilinan J."/>
            <person name="Park H.-J."/>
            <person name="Ramirez L."/>
            <person name="Alfaro M."/>
            <person name="Sun H."/>
            <person name="Tritt A."/>
            <person name="Yoshinaga Y."/>
            <person name="Zwiers L.-H."/>
            <person name="Turgeon B."/>
            <person name="Goodwin S."/>
            <person name="Spatafora J."/>
            <person name="Crous P."/>
            <person name="Grigoriev I."/>
        </authorList>
    </citation>
    <scope>NUCLEOTIDE SEQUENCE</scope>
    <source>
        <strain evidence="1">CBS 175.79</strain>
    </source>
</reference>
<organism evidence="1 2">
    <name type="scientific">Aaosphaeria arxii CBS 175.79</name>
    <dbReference type="NCBI Taxonomy" id="1450172"/>
    <lineage>
        <taxon>Eukaryota</taxon>
        <taxon>Fungi</taxon>
        <taxon>Dikarya</taxon>
        <taxon>Ascomycota</taxon>
        <taxon>Pezizomycotina</taxon>
        <taxon>Dothideomycetes</taxon>
        <taxon>Pleosporomycetidae</taxon>
        <taxon>Pleosporales</taxon>
        <taxon>Pleosporales incertae sedis</taxon>
        <taxon>Aaosphaeria</taxon>
    </lineage>
</organism>
<evidence type="ECO:0000313" key="2">
    <source>
        <dbReference type="Proteomes" id="UP000799778"/>
    </source>
</evidence>
<protein>
    <submittedName>
        <fullName evidence="1">Uncharacterized protein</fullName>
    </submittedName>
</protein>
<dbReference type="RefSeq" id="XP_033390267.1">
    <property type="nucleotide sequence ID" value="XM_033523010.1"/>
</dbReference>
<gene>
    <name evidence="1" type="ORF">BU24DRAFT_32897</name>
</gene>